<gene>
    <name evidence="1" type="ORF">M422DRAFT_257973</name>
</gene>
<dbReference type="HOGENOM" id="CLU_897635_0_0_1"/>
<sequence>MTLLTVVTEGGRMTPGAALLSANVKKKTIKKWLKETKKKLMEHAKQIVKNLKSVKHKDPTIRAQIIKAVKQMVETGQWTVAKWMIDKCWPFLQVIKEIDPEFLIIICQFHIVTTLITFTGCVHTPEEVPAYKAQFYAHLEHACMAGEVVDASMSKDEFEEWIGNSKRRGEDYMDLVPAKGVIIYDGGGEEVMSVSSASTEAGNQTPSAVNTSLKTFKEQVKKIVPSPEKHKSCLPSQSSQKDKLLINERKGPDLDLPEAEDLIQLFNTLMTPNEVMSPRFISQPVTYPKTELKAKITINPILGSEVENLH</sequence>
<reference evidence="1 2" key="1">
    <citation type="submission" date="2014-06" db="EMBL/GenBank/DDBJ databases">
        <title>Evolutionary Origins and Diversification of the Mycorrhizal Mutualists.</title>
        <authorList>
            <consortium name="DOE Joint Genome Institute"/>
            <consortium name="Mycorrhizal Genomics Consortium"/>
            <person name="Kohler A."/>
            <person name="Kuo A."/>
            <person name="Nagy L.G."/>
            <person name="Floudas D."/>
            <person name="Copeland A."/>
            <person name="Barry K.W."/>
            <person name="Cichocki N."/>
            <person name="Veneault-Fourrey C."/>
            <person name="LaButti K."/>
            <person name="Lindquist E.A."/>
            <person name="Lipzen A."/>
            <person name="Lundell T."/>
            <person name="Morin E."/>
            <person name="Murat C."/>
            <person name="Riley R."/>
            <person name="Ohm R."/>
            <person name="Sun H."/>
            <person name="Tunlid A."/>
            <person name="Henrissat B."/>
            <person name="Grigoriev I.V."/>
            <person name="Hibbett D.S."/>
            <person name="Martin F."/>
        </authorList>
    </citation>
    <scope>NUCLEOTIDE SEQUENCE [LARGE SCALE GENOMIC DNA]</scope>
    <source>
        <strain evidence="1 2">SS14</strain>
    </source>
</reference>
<dbReference type="EMBL" id="KN837153">
    <property type="protein sequence ID" value="KIJ39354.1"/>
    <property type="molecule type" value="Genomic_DNA"/>
</dbReference>
<keyword evidence="2" id="KW-1185">Reference proteome</keyword>
<evidence type="ECO:0000313" key="1">
    <source>
        <dbReference type="EMBL" id="KIJ39354.1"/>
    </source>
</evidence>
<organism evidence="1 2">
    <name type="scientific">Sphaerobolus stellatus (strain SS14)</name>
    <dbReference type="NCBI Taxonomy" id="990650"/>
    <lineage>
        <taxon>Eukaryota</taxon>
        <taxon>Fungi</taxon>
        <taxon>Dikarya</taxon>
        <taxon>Basidiomycota</taxon>
        <taxon>Agaricomycotina</taxon>
        <taxon>Agaricomycetes</taxon>
        <taxon>Phallomycetidae</taxon>
        <taxon>Geastrales</taxon>
        <taxon>Sphaerobolaceae</taxon>
        <taxon>Sphaerobolus</taxon>
    </lineage>
</organism>
<name>A0A0C9UWY2_SPHS4</name>
<protein>
    <submittedName>
        <fullName evidence="1">Uncharacterized protein</fullName>
    </submittedName>
</protein>
<accession>A0A0C9UWY2</accession>
<evidence type="ECO:0000313" key="2">
    <source>
        <dbReference type="Proteomes" id="UP000054279"/>
    </source>
</evidence>
<proteinExistence type="predicted"/>
<dbReference type="AlphaFoldDB" id="A0A0C9UWY2"/>
<dbReference type="Proteomes" id="UP000054279">
    <property type="component" value="Unassembled WGS sequence"/>
</dbReference>